<dbReference type="InterPro" id="IPR040024">
    <property type="entry name" value="PPP1R21"/>
</dbReference>
<dbReference type="PANTHER" id="PTHR21448:SF0">
    <property type="entry name" value="PROTEIN PHOSPHATASE 1 REGULATORY SUBUNIT 21"/>
    <property type="match status" value="1"/>
</dbReference>
<reference evidence="13" key="1">
    <citation type="submission" date="2021-02" db="EMBL/GenBank/DDBJ databases">
        <authorList>
            <person name="Nowell W R."/>
        </authorList>
    </citation>
    <scope>NUCLEOTIDE SEQUENCE</scope>
</reference>
<keyword evidence="5 9" id="KW-0175">Coiled coil</keyword>
<dbReference type="EMBL" id="CAJNOI010001627">
    <property type="protein sequence ID" value="CAF1428022.1"/>
    <property type="molecule type" value="Genomic_DNA"/>
</dbReference>
<feature type="domain" description="Protein phosphatase 1 regulatory subunit 21 N-terminal" evidence="11">
    <location>
        <begin position="8"/>
        <end position="111"/>
    </location>
</feature>
<evidence type="ECO:0000256" key="6">
    <source>
        <dbReference type="ARBA" id="ARBA00031361"/>
    </source>
</evidence>
<dbReference type="InterPro" id="IPR049372">
    <property type="entry name" value="PPP1R21_C"/>
</dbReference>
<evidence type="ECO:0000313" key="15">
    <source>
        <dbReference type="EMBL" id="CAF1428272.1"/>
    </source>
</evidence>
<dbReference type="Proteomes" id="UP000663832">
    <property type="component" value="Unassembled WGS sequence"/>
</dbReference>
<evidence type="ECO:0000313" key="18">
    <source>
        <dbReference type="EMBL" id="CAF1623278.1"/>
    </source>
</evidence>
<proteinExistence type="predicted"/>
<evidence type="ECO:0000256" key="7">
    <source>
        <dbReference type="ARBA" id="ARBA00031617"/>
    </source>
</evidence>
<evidence type="ECO:0000256" key="1">
    <source>
        <dbReference type="ARBA" id="ARBA00004412"/>
    </source>
</evidence>
<dbReference type="Gene3D" id="1.10.287.1490">
    <property type="match status" value="1"/>
</dbReference>
<evidence type="ECO:0000256" key="8">
    <source>
        <dbReference type="ARBA" id="ARBA00044824"/>
    </source>
</evidence>
<dbReference type="Proteomes" id="UP000663877">
    <property type="component" value="Unassembled WGS sequence"/>
</dbReference>
<protein>
    <recommendedName>
        <fullName evidence="2">Protein phosphatase 1 regulatory subunit 21</fullName>
    </recommendedName>
    <alternativeName>
        <fullName evidence="7">Coiled-coil domain-containing protein 128</fullName>
    </alternativeName>
    <alternativeName>
        <fullName evidence="8">Ferry endosomal RAB5 effector complex subunit 2</fullName>
    </alternativeName>
    <alternativeName>
        <fullName evidence="6">KLRAQ motif-containing protein 1</fullName>
    </alternativeName>
</protein>
<feature type="coiled-coil region" evidence="9">
    <location>
        <begin position="430"/>
        <end position="457"/>
    </location>
</feature>
<dbReference type="OrthoDB" id="5566667at2759"/>
<evidence type="ECO:0000313" key="13">
    <source>
        <dbReference type="EMBL" id="CAF1428022.1"/>
    </source>
</evidence>
<evidence type="ECO:0000313" key="21">
    <source>
        <dbReference type="Proteomes" id="UP000663877"/>
    </source>
</evidence>
<evidence type="ECO:0000313" key="14">
    <source>
        <dbReference type="EMBL" id="CAF1428150.1"/>
    </source>
</evidence>
<gene>
    <name evidence="12" type="ORF">BJG266_LOCUS39156</name>
    <name evidence="13" type="ORF">BJG266_LOCUS39163</name>
    <name evidence="14" type="ORF">BJG266_LOCUS39172</name>
    <name evidence="15" type="ORF">BJG266_LOCUS39179</name>
    <name evidence="16" type="ORF">QVE165_LOCUS56032</name>
    <name evidence="17" type="ORF">QVE165_LOCUS56039</name>
    <name evidence="18" type="ORF">QVE165_LOCUS56048</name>
    <name evidence="19" type="ORF">QVE165_LOCUS56055</name>
</gene>
<evidence type="ECO:0000313" key="20">
    <source>
        <dbReference type="Proteomes" id="UP000663832"/>
    </source>
</evidence>
<dbReference type="GO" id="GO:0016020">
    <property type="term" value="C:membrane"/>
    <property type="evidence" value="ECO:0007669"/>
    <property type="project" value="TreeGrafter"/>
</dbReference>
<feature type="compositionally biased region" description="Basic and acidic residues" evidence="10">
    <location>
        <begin position="566"/>
        <end position="578"/>
    </location>
</feature>
<dbReference type="InterPro" id="IPR019348">
    <property type="entry name" value="PPP1R21_six_helix"/>
</dbReference>
<sequence>MDLQNKYQILASEFSKVRGQVTVLKKAVLDEQSKNQQLQEDVNRRDQNLRRNGQEIETLSFLNTQLQSRLEILQQELNDFGSHSKLKKSNSNKNFQTSNNPFNDNVLAQELEQKIKQYETIHRRVYELEKQIADTENERLANRSNIEQLQNQMAEMQESHQRARDEYERILKQIKQENELLNEQVKQHLTEKPSSTVVSRKSSTLTAPVKTVNELSPSPQAEIFLYKYLNAWRDAYTELTIYIEERLKNNNRSSENNEKMAHTAKAFQQHAENFLVELKIRLFDGQCSLEYENTTGFAELFSMFVSSCEKVLAFAIKSVCDEPKMSSSSDNQEKICEKINKLNDVLNQLFQRWAQNLSQLREIAAEIIQYDLSSPTIADELQIKVTEMFSIFQAGALIHCDLDKNYNDKLCLEYELTASPVHLTTTDECILAALRKLASLEQQIAQLIRENQTYLFELQKRQKEMLQQQEENLLLDFSENSHQQLSNVQKKQILCNAEAIGTLEQEKEHWRLEYQLLKIKFEKMRDDYSKQIDELKDKTNQPITTNEQIDEIISTSPTTSTINIQRESRTSSDPPSEREMMIKQYYSQKVLDLETKLQLANGKGIAFYNELANIHQRLRHSKDQEAKCRTEIEQSQVELTKMKDELSTTTKGYEEQIVTMTEHLASMNEQITSQNDKIGRLQHQLLTNPKDGKKSKK</sequence>
<dbReference type="EMBL" id="CAJNOM010001953">
    <property type="protein sequence ID" value="CAF1623218.1"/>
    <property type="molecule type" value="Genomic_DNA"/>
</dbReference>
<evidence type="ECO:0000259" key="11">
    <source>
        <dbReference type="SMART" id="SM01254"/>
    </source>
</evidence>
<dbReference type="Pfam" id="PF10205">
    <property type="entry name" value="KLRAQ"/>
    <property type="match status" value="1"/>
</dbReference>
<evidence type="ECO:0000313" key="17">
    <source>
        <dbReference type="EMBL" id="CAF1623218.1"/>
    </source>
</evidence>
<evidence type="ECO:0000256" key="3">
    <source>
        <dbReference type="ARBA" id="ARBA00022753"/>
    </source>
</evidence>
<dbReference type="GO" id="GO:0003723">
    <property type="term" value="F:RNA binding"/>
    <property type="evidence" value="ECO:0007669"/>
    <property type="project" value="UniProtKB-KW"/>
</dbReference>
<evidence type="ECO:0000313" key="19">
    <source>
        <dbReference type="EMBL" id="CAF1623311.1"/>
    </source>
</evidence>
<dbReference type="AlphaFoldDB" id="A0A815ND85"/>
<dbReference type="EMBL" id="CAJNOI010001630">
    <property type="protein sequence ID" value="CAF1428272.1"/>
    <property type="molecule type" value="Genomic_DNA"/>
</dbReference>
<dbReference type="EMBL" id="CAJNOI010001629">
    <property type="protein sequence ID" value="CAF1428150.1"/>
    <property type="molecule type" value="Genomic_DNA"/>
</dbReference>
<dbReference type="EMBL" id="CAJNOM010001956">
    <property type="protein sequence ID" value="CAF1623311.1"/>
    <property type="molecule type" value="Genomic_DNA"/>
</dbReference>
<evidence type="ECO:0000256" key="2">
    <source>
        <dbReference type="ARBA" id="ARBA00020102"/>
    </source>
</evidence>
<name>A0A815ND85_9BILA</name>
<dbReference type="Pfam" id="PF21636">
    <property type="entry name" value="PPP1R21_C"/>
    <property type="match status" value="1"/>
</dbReference>
<dbReference type="InterPro" id="IPR019343">
    <property type="entry name" value="PPP1R21_N"/>
</dbReference>
<feature type="region of interest" description="Disordered" evidence="10">
    <location>
        <begin position="83"/>
        <end position="102"/>
    </location>
</feature>
<dbReference type="EMBL" id="CAJNOM010001952">
    <property type="protein sequence ID" value="CAF1623181.1"/>
    <property type="molecule type" value="Genomic_DNA"/>
</dbReference>
<evidence type="ECO:0000313" key="12">
    <source>
        <dbReference type="EMBL" id="CAF1427928.1"/>
    </source>
</evidence>
<keyword evidence="3" id="KW-0967">Endosome</keyword>
<comment type="subcellular location">
    <subcellularLocation>
        <location evidence="1">Early endosome</location>
    </subcellularLocation>
</comment>
<feature type="coiled-coil region" evidence="9">
    <location>
        <begin position="108"/>
        <end position="191"/>
    </location>
</feature>
<keyword evidence="20" id="KW-1185">Reference proteome</keyword>
<evidence type="ECO:0000256" key="5">
    <source>
        <dbReference type="ARBA" id="ARBA00023054"/>
    </source>
</evidence>
<evidence type="ECO:0000313" key="16">
    <source>
        <dbReference type="EMBL" id="CAF1623181.1"/>
    </source>
</evidence>
<dbReference type="PANTHER" id="PTHR21448">
    <property type="entry name" value="SMOOTH MUSCLE MYOSIN HEAVY CHAIN-RELATED"/>
    <property type="match status" value="1"/>
</dbReference>
<keyword evidence="4" id="KW-0694">RNA-binding</keyword>
<organism evidence="13 21">
    <name type="scientific">Adineta steineri</name>
    <dbReference type="NCBI Taxonomy" id="433720"/>
    <lineage>
        <taxon>Eukaryota</taxon>
        <taxon>Metazoa</taxon>
        <taxon>Spiralia</taxon>
        <taxon>Gnathifera</taxon>
        <taxon>Rotifera</taxon>
        <taxon>Eurotatoria</taxon>
        <taxon>Bdelloidea</taxon>
        <taxon>Adinetida</taxon>
        <taxon>Adinetidae</taxon>
        <taxon>Adineta</taxon>
    </lineage>
</organism>
<comment type="caution">
    <text evidence="13">The sequence shown here is derived from an EMBL/GenBank/DDBJ whole genome shotgun (WGS) entry which is preliminary data.</text>
</comment>
<dbReference type="SMART" id="SM01254">
    <property type="entry name" value="KLRAQ"/>
    <property type="match status" value="1"/>
</dbReference>
<dbReference type="Pfam" id="PF10212">
    <property type="entry name" value="PPP1R21_helical"/>
    <property type="match status" value="1"/>
</dbReference>
<dbReference type="EMBL" id="CAJNOI010001626">
    <property type="protein sequence ID" value="CAF1427928.1"/>
    <property type="molecule type" value="Genomic_DNA"/>
</dbReference>
<accession>A0A815ND85</accession>
<evidence type="ECO:0000256" key="4">
    <source>
        <dbReference type="ARBA" id="ARBA00022884"/>
    </source>
</evidence>
<dbReference type="EMBL" id="CAJNOM010001955">
    <property type="protein sequence ID" value="CAF1623278.1"/>
    <property type="molecule type" value="Genomic_DNA"/>
</dbReference>
<dbReference type="GO" id="GO:0005769">
    <property type="term" value="C:early endosome"/>
    <property type="evidence" value="ECO:0007669"/>
    <property type="project" value="UniProtKB-SubCell"/>
</dbReference>
<evidence type="ECO:0000256" key="10">
    <source>
        <dbReference type="SAM" id="MobiDB-lite"/>
    </source>
</evidence>
<feature type="region of interest" description="Disordered" evidence="10">
    <location>
        <begin position="556"/>
        <end position="578"/>
    </location>
</feature>
<evidence type="ECO:0000256" key="9">
    <source>
        <dbReference type="SAM" id="Coils"/>
    </source>
</evidence>